<name>A0A8K0SN07_9HYPO</name>
<organism evidence="2 3">
    <name type="scientific">Stachybotrys elegans</name>
    <dbReference type="NCBI Taxonomy" id="80388"/>
    <lineage>
        <taxon>Eukaryota</taxon>
        <taxon>Fungi</taxon>
        <taxon>Dikarya</taxon>
        <taxon>Ascomycota</taxon>
        <taxon>Pezizomycotina</taxon>
        <taxon>Sordariomycetes</taxon>
        <taxon>Hypocreomycetidae</taxon>
        <taxon>Hypocreales</taxon>
        <taxon>Stachybotryaceae</taxon>
        <taxon>Stachybotrys</taxon>
    </lineage>
</organism>
<protein>
    <submittedName>
        <fullName evidence="2">Uncharacterized protein</fullName>
    </submittedName>
</protein>
<dbReference type="EMBL" id="JAGPNK010000008">
    <property type="protein sequence ID" value="KAH7317046.1"/>
    <property type="molecule type" value="Genomic_DNA"/>
</dbReference>
<keyword evidence="3" id="KW-1185">Reference proteome</keyword>
<sequence length="244" mass="26822">MLFRATLGLLAISGLGLAFPLGSSSSDVDPQALEEFNVMLTDWLEKTDPTNITVTLGPGMPTLEEVGYKIEDYFDPDWRVAHGLHEPRRGFTSMAVAEVLARRSDALDSRSEGKLHKRAYCNEGNTIQADLLACWGTHDILRSYDTLNCVARGANTMTGFLVYSYTEGSYTGQCAAWGKPAWPLNYAASYCRDVAAGMQWTFQNCPNEGCRRAQRPIFCKFTGDNTAAGNGNLQLRVDGDRVKG</sequence>
<feature type="signal peptide" evidence="1">
    <location>
        <begin position="1"/>
        <end position="18"/>
    </location>
</feature>
<evidence type="ECO:0000313" key="2">
    <source>
        <dbReference type="EMBL" id="KAH7317046.1"/>
    </source>
</evidence>
<evidence type="ECO:0000256" key="1">
    <source>
        <dbReference type="SAM" id="SignalP"/>
    </source>
</evidence>
<accession>A0A8K0SN07</accession>
<gene>
    <name evidence="2" type="ORF">B0I35DRAFT_410156</name>
</gene>
<keyword evidence="1" id="KW-0732">Signal</keyword>
<dbReference type="Proteomes" id="UP000813444">
    <property type="component" value="Unassembled WGS sequence"/>
</dbReference>
<evidence type="ECO:0000313" key="3">
    <source>
        <dbReference type="Proteomes" id="UP000813444"/>
    </source>
</evidence>
<comment type="caution">
    <text evidence="2">The sequence shown here is derived from an EMBL/GenBank/DDBJ whole genome shotgun (WGS) entry which is preliminary data.</text>
</comment>
<feature type="chain" id="PRO_5035478815" evidence="1">
    <location>
        <begin position="19"/>
        <end position="244"/>
    </location>
</feature>
<reference evidence="2" key="1">
    <citation type="journal article" date="2021" name="Nat. Commun.">
        <title>Genetic determinants of endophytism in the Arabidopsis root mycobiome.</title>
        <authorList>
            <person name="Mesny F."/>
            <person name="Miyauchi S."/>
            <person name="Thiergart T."/>
            <person name="Pickel B."/>
            <person name="Atanasova L."/>
            <person name="Karlsson M."/>
            <person name="Huettel B."/>
            <person name="Barry K.W."/>
            <person name="Haridas S."/>
            <person name="Chen C."/>
            <person name="Bauer D."/>
            <person name="Andreopoulos W."/>
            <person name="Pangilinan J."/>
            <person name="LaButti K."/>
            <person name="Riley R."/>
            <person name="Lipzen A."/>
            <person name="Clum A."/>
            <person name="Drula E."/>
            <person name="Henrissat B."/>
            <person name="Kohler A."/>
            <person name="Grigoriev I.V."/>
            <person name="Martin F.M."/>
            <person name="Hacquard S."/>
        </authorList>
    </citation>
    <scope>NUCLEOTIDE SEQUENCE</scope>
    <source>
        <strain evidence="2">MPI-CAGE-CH-0235</strain>
    </source>
</reference>
<dbReference type="AlphaFoldDB" id="A0A8K0SN07"/>
<proteinExistence type="predicted"/>